<dbReference type="Proteomes" id="UP000824120">
    <property type="component" value="Chromosome 3"/>
</dbReference>
<accession>A0A9J5ZZN4</accession>
<proteinExistence type="predicted"/>
<reference evidence="1 2" key="1">
    <citation type="submission" date="2020-09" db="EMBL/GenBank/DDBJ databases">
        <title>De no assembly of potato wild relative species, Solanum commersonii.</title>
        <authorList>
            <person name="Cho K."/>
        </authorList>
    </citation>
    <scope>NUCLEOTIDE SEQUENCE [LARGE SCALE GENOMIC DNA]</scope>
    <source>
        <strain evidence="1">LZ3.2</strain>
        <tissue evidence="1">Leaf</tissue>
    </source>
</reference>
<organism evidence="1 2">
    <name type="scientific">Solanum commersonii</name>
    <name type="common">Commerson's wild potato</name>
    <name type="synonym">Commerson's nightshade</name>
    <dbReference type="NCBI Taxonomy" id="4109"/>
    <lineage>
        <taxon>Eukaryota</taxon>
        <taxon>Viridiplantae</taxon>
        <taxon>Streptophyta</taxon>
        <taxon>Embryophyta</taxon>
        <taxon>Tracheophyta</taxon>
        <taxon>Spermatophyta</taxon>
        <taxon>Magnoliopsida</taxon>
        <taxon>eudicotyledons</taxon>
        <taxon>Gunneridae</taxon>
        <taxon>Pentapetalae</taxon>
        <taxon>asterids</taxon>
        <taxon>lamiids</taxon>
        <taxon>Solanales</taxon>
        <taxon>Solanaceae</taxon>
        <taxon>Solanoideae</taxon>
        <taxon>Solaneae</taxon>
        <taxon>Solanum</taxon>
    </lineage>
</organism>
<evidence type="ECO:0000313" key="2">
    <source>
        <dbReference type="Proteomes" id="UP000824120"/>
    </source>
</evidence>
<sequence length="77" mass="8641">MHHILQSPDSETQYVTWHVKLNAIYICCSDSSKMSTGACWIIQKQCIFEGSDTGAATFLESPSNLAINRYDISKKNL</sequence>
<protein>
    <submittedName>
        <fullName evidence="1">Uncharacterized protein</fullName>
    </submittedName>
</protein>
<dbReference type="EMBL" id="JACXVP010000003">
    <property type="protein sequence ID" value="KAG5617372.1"/>
    <property type="molecule type" value="Genomic_DNA"/>
</dbReference>
<dbReference type="AlphaFoldDB" id="A0A9J5ZZN4"/>
<evidence type="ECO:0000313" key="1">
    <source>
        <dbReference type="EMBL" id="KAG5617372.1"/>
    </source>
</evidence>
<keyword evidence="2" id="KW-1185">Reference proteome</keyword>
<name>A0A9J5ZZN4_SOLCO</name>
<gene>
    <name evidence="1" type="ORF">H5410_017196</name>
</gene>
<comment type="caution">
    <text evidence="1">The sequence shown here is derived from an EMBL/GenBank/DDBJ whole genome shotgun (WGS) entry which is preliminary data.</text>
</comment>